<gene>
    <name evidence="8" type="ORF">DNU06_06320</name>
</gene>
<keyword evidence="3 5" id="KW-0697">Rotamase</keyword>
<dbReference type="PANTHER" id="PTHR43811">
    <property type="entry name" value="FKBP-TYPE PEPTIDYL-PROLYL CIS-TRANS ISOMERASE FKPA"/>
    <property type="match status" value="1"/>
</dbReference>
<dbReference type="SUPFAM" id="SSF54534">
    <property type="entry name" value="FKBP-like"/>
    <property type="match status" value="1"/>
</dbReference>
<comment type="catalytic activity">
    <reaction evidence="1 5 6">
        <text>[protein]-peptidylproline (omega=180) = [protein]-peptidylproline (omega=0)</text>
        <dbReference type="Rhea" id="RHEA:16237"/>
        <dbReference type="Rhea" id="RHEA-COMP:10747"/>
        <dbReference type="Rhea" id="RHEA-COMP:10748"/>
        <dbReference type="ChEBI" id="CHEBI:83833"/>
        <dbReference type="ChEBI" id="CHEBI:83834"/>
        <dbReference type="EC" id="5.2.1.8"/>
    </reaction>
</comment>
<organism evidence="8 9">
    <name type="scientific">Putridiphycobacter roseus</name>
    <dbReference type="NCBI Taxonomy" id="2219161"/>
    <lineage>
        <taxon>Bacteria</taxon>
        <taxon>Pseudomonadati</taxon>
        <taxon>Bacteroidota</taxon>
        <taxon>Flavobacteriia</taxon>
        <taxon>Flavobacteriales</taxon>
        <taxon>Crocinitomicaceae</taxon>
        <taxon>Putridiphycobacter</taxon>
    </lineage>
</organism>
<evidence type="ECO:0000313" key="9">
    <source>
        <dbReference type="Proteomes" id="UP000249248"/>
    </source>
</evidence>
<comment type="similarity">
    <text evidence="2 6">Belongs to the FKBP-type PPIase family.</text>
</comment>
<evidence type="ECO:0000256" key="2">
    <source>
        <dbReference type="ARBA" id="ARBA00006577"/>
    </source>
</evidence>
<proteinExistence type="inferred from homology"/>
<dbReference type="GO" id="GO:0003755">
    <property type="term" value="F:peptidyl-prolyl cis-trans isomerase activity"/>
    <property type="evidence" value="ECO:0007669"/>
    <property type="project" value="UniProtKB-UniRule"/>
</dbReference>
<dbReference type="Proteomes" id="UP000249248">
    <property type="component" value="Unassembled WGS sequence"/>
</dbReference>
<dbReference type="RefSeq" id="WP_111062380.1">
    <property type="nucleotide sequence ID" value="NZ_JBHUCU010000002.1"/>
</dbReference>
<dbReference type="PROSITE" id="PS50059">
    <property type="entry name" value="FKBP_PPIASE"/>
    <property type="match status" value="1"/>
</dbReference>
<sequence length="174" mass="19591">MLLKGILFSSITILLVGCNQKQDNPKVIPNWSKEESIKMNHAFAAEELEEIEQFLSHRPDWKMTKTGSGLQYFIYLKTDSASTPVPGRQVAVNFTVSLLNGHICYSSKRGEPEFFTVEKSDIESGLHEGIKLMHKGEKAKFILPNHLAHGLIGDLNEIPPLQTIVYDIELIDIK</sequence>
<dbReference type="EMBL" id="QKSB01000002">
    <property type="protein sequence ID" value="PZE18227.1"/>
    <property type="molecule type" value="Genomic_DNA"/>
</dbReference>
<evidence type="ECO:0000256" key="3">
    <source>
        <dbReference type="ARBA" id="ARBA00023110"/>
    </source>
</evidence>
<dbReference type="AlphaFoldDB" id="A0A2W1N1S1"/>
<feature type="domain" description="PPIase FKBP-type" evidence="7">
    <location>
        <begin position="87"/>
        <end position="174"/>
    </location>
</feature>
<evidence type="ECO:0000259" key="7">
    <source>
        <dbReference type="PROSITE" id="PS50059"/>
    </source>
</evidence>
<keyword evidence="9" id="KW-1185">Reference proteome</keyword>
<evidence type="ECO:0000256" key="1">
    <source>
        <dbReference type="ARBA" id="ARBA00000971"/>
    </source>
</evidence>
<dbReference type="OrthoDB" id="1093155at2"/>
<dbReference type="Pfam" id="PF00254">
    <property type="entry name" value="FKBP_C"/>
    <property type="match status" value="1"/>
</dbReference>
<dbReference type="InterPro" id="IPR001179">
    <property type="entry name" value="PPIase_FKBP_dom"/>
</dbReference>
<dbReference type="EC" id="5.2.1.8" evidence="6"/>
<keyword evidence="4 5" id="KW-0413">Isomerase</keyword>
<evidence type="ECO:0000256" key="4">
    <source>
        <dbReference type="ARBA" id="ARBA00023235"/>
    </source>
</evidence>
<dbReference type="PROSITE" id="PS51257">
    <property type="entry name" value="PROKAR_LIPOPROTEIN"/>
    <property type="match status" value="1"/>
</dbReference>
<name>A0A2W1N1S1_9FLAO</name>
<evidence type="ECO:0000256" key="6">
    <source>
        <dbReference type="RuleBase" id="RU003915"/>
    </source>
</evidence>
<dbReference type="PANTHER" id="PTHR43811:SF19">
    <property type="entry name" value="39 KDA FK506-BINDING NUCLEAR PROTEIN"/>
    <property type="match status" value="1"/>
</dbReference>
<protein>
    <recommendedName>
        <fullName evidence="6">Peptidyl-prolyl cis-trans isomerase</fullName>
        <ecNumber evidence="6">5.2.1.8</ecNumber>
    </recommendedName>
</protein>
<comment type="caution">
    <text evidence="8">The sequence shown here is derived from an EMBL/GenBank/DDBJ whole genome shotgun (WGS) entry which is preliminary data.</text>
</comment>
<evidence type="ECO:0000256" key="5">
    <source>
        <dbReference type="PROSITE-ProRule" id="PRU00277"/>
    </source>
</evidence>
<evidence type="ECO:0000313" key="8">
    <source>
        <dbReference type="EMBL" id="PZE18227.1"/>
    </source>
</evidence>
<dbReference type="Gene3D" id="3.10.50.40">
    <property type="match status" value="1"/>
</dbReference>
<dbReference type="InterPro" id="IPR046357">
    <property type="entry name" value="PPIase_dom_sf"/>
</dbReference>
<accession>A0A2W1N1S1</accession>
<reference evidence="8 9" key="1">
    <citation type="submission" date="2018-06" db="EMBL/GenBank/DDBJ databases">
        <title>The draft genome sequence of Crocinitomix sp. SM1701.</title>
        <authorList>
            <person name="Zhang X."/>
        </authorList>
    </citation>
    <scope>NUCLEOTIDE SEQUENCE [LARGE SCALE GENOMIC DNA]</scope>
    <source>
        <strain evidence="8 9">SM1701</strain>
    </source>
</reference>